<name>A0ABW4AP25_9ACTN</name>
<proteinExistence type="predicted"/>
<dbReference type="RefSeq" id="WP_378079175.1">
    <property type="nucleotide sequence ID" value="NZ_JBHTMK010000055.1"/>
</dbReference>
<evidence type="ECO:0000313" key="1">
    <source>
        <dbReference type="EMBL" id="MFD1372299.1"/>
    </source>
</evidence>
<dbReference type="EMBL" id="JBHTMK010000055">
    <property type="protein sequence ID" value="MFD1372299.1"/>
    <property type="molecule type" value="Genomic_DNA"/>
</dbReference>
<keyword evidence="2" id="KW-1185">Reference proteome</keyword>
<gene>
    <name evidence="1" type="ORF">ACFQ5G_43845</name>
</gene>
<protein>
    <submittedName>
        <fullName evidence="1">Uncharacterized protein</fullName>
    </submittedName>
</protein>
<reference evidence="2" key="1">
    <citation type="journal article" date="2019" name="Int. J. Syst. Evol. Microbiol.">
        <title>The Global Catalogue of Microorganisms (GCM) 10K type strain sequencing project: providing services to taxonomists for standard genome sequencing and annotation.</title>
        <authorList>
            <consortium name="The Broad Institute Genomics Platform"/>
            <consortium name="The Broad Institute Genome Sequencing Center for Infectious Disease"/>
            <person name="Wu L."/>
            <person name="Ma J."/>
        </authorList>
    </citation>
    <scope>NUCLEOTIDE SEQUENCE [LARGE SCALE GENOMIC DNA]</scope>
    <source>
        <strain evidence="2">CCM 7526</strain>
    </source>
</reference>
<sequence>MGLRLPHKAQLRELAGKLWPENQGFFPFGGYTRGIGARATDHLPPSSAGVAAAPACCRVISLSFGSLLPT</sequence>
<accession>A0ABW4AP25</accession>
<organism evidence="1 2">
    <name type="scientific">Actinoplanes sichuanensis</name>
    <dbReference type="NCBI Taxonomy" id="512349"/>
    <lineage>
        <taxon>Bacteria</taxon>
        <taxon>Bacillati</taxon>
        <taxon>Actinomycetota</taxon>
        <taxon>Actinomycetes</taxon>
        <taxon>Micromonosporales</taxon>
        <taxon>Micromonosporaceae</taxon>
        <taxon>Actinoplanes</taxon>
    </lineage>
</organism>
<comment type="caution">
    <text evidence="1">The sequence shown here is derived from an EMBL/GenBank/DDBJ whole genome shotgun (WGS) entry which is preliminary data.</text>
</comment>
<evidence type="ECO:0000313" key="2">
    <source>
        <dbReference type="Proteomes" id="UP001597183"/>
    </source>
</evidence>
<dbReference type="Proteomes" id="UP001597183">
    <property type="component" value="Unassembled WGS sequence"/>
</dbReference>